<dbReference type="EMBL" id="WQMT02000007">
    <property type="protein sequence ID" value="KAG9220305.1"/>
    <property type="molecule type" value="Genomic_DNA"/>
</dbReference>
<dbReference type="Proteomes" id="UP000824881">
    <property type="component" value="Unassembled WGS sequence"/>
</dbReference>
<keyword evidence="2" id="KW-1185">Reference proteome</keyword>
<evidence type="ECO:0000313" key="2">
    <source>
        <dbReference type="Proteomes" id="UP000824881"/>
    </source>
</evidence>
<reference evidence="1 2" key="1">
    <citation type="journal article" date="2021" name="Appl. Environ. Microbiol.">
        <title>Genetic linkage and physical mapping for an oyster mushroom Pleurotus cornucopiae and QTL analysis for the trait cap color.</title>
        <authorList>
            <person name="Zhang Y."/>
            <person name="Gao W."/>
            <person name="Sonnenberg A."/>
            <person name="Chen Q."/>
            <person name="Zhang J."/>
            <person name="Huang C."/>
        </authorList>
    </citation>
    <scope>NUCLEOTIDE SEQUENCE [LARGE SCALE GENOMIC DNA]</scope>
    <source>
        <strain evidence="1">CCMSSC00406</strain>
    </source>
</reference>
<organism evidence="1 2">
    <name type="scientific">Pleurotus cornucopiae</name>
    <name type="common">Cornucopia mushroom</name>
    <dbReference type="NCBI Taxonomy" id="5321"/>
    <lineage>
        <taxon>Eukaryota</taxon>
        <taxon>Fungi</taxon>
        <taxon>Dikarya</taxon>
        <taxon>Basidiomycota</taxon>
        <taxon>Agaricomycotina</taxon>
        <taxon>Agaricomycetes</taxon>
        <taxon>Agaricomycetidae</taxon>
        <taxon>Agaricales</taxon>
        <taxon>Pleurotineae</taxon>
        <taxon>Pleurotaceae</taxon>
        <taxon>Pleurotus</taxon>
    </lineage>
</organism>
<accession>A0ACB7IRH4</accession>
<protein>
    <submittedName>
        <fullName evidence="1">Uncharacterized protein</fullName>
    </submittedName>
</protein>
<gene>
    <name evidence="1" type="ORF">CCMSSC00406_0006370</name>
</gene>
<evidence type="ECO:0000313" key="1">
    <source>
        <dbReference type="EMBL" id="KAG9220305.1"/>
    </source>
</evidence>
<name>A0ACB7IRH4_PLECO</name>
<sequence>MTCFSKLPPETALDIAKFMPTTDCLALSWTCRKLHTTLTPHLYANVKLKSKFFEDAEARRPLEMLYEGLVMNEERRPWVTTLSVHTFILLDWERDIIASLINMLPRLCTSKVVDERPAKPSRAFISSLHNTSQRGSRLPHGSTNLRPSPLAPPALLNLQWVGVYPSKEYIQRCMDFIRPLSNLRVLQLDHDFSTLGQVNANILPNLESLAASTGVALEILPNRNIQRLKASTQRAEDLSRQIEACVFDTVKVLALQSKRYSQFTDIALIRSMPNLELLDISEIEALQCVERVIKSEAKQAANGDLVEVVVPPWGSRIYRDAPGTRDIEWTCDVGEEWLCDWRVDIRDSPRVPWLPSTLDLELAKAFRDECWGAPGRCSGWLFDHIAYLAIGA</sequence>
<proteinExistence type="predicted"/>
<comment type="caution">
    <text evidence="1">The sequence shown here is derived from an EMBL/GenBank/DDBJ whole genome shotgun (WGS) entry which is preliminary data.</text>
</comment>